<dbReference type="RefSeq" id="WP_004337885.1">
    <property type="nucleotide sequence ID" value="NZ_JRNQ01000036.1"/>
</dbReference>
<gene>
    <name evidence="1" type="ORF">HMPREF0647_06710</name>
</gene>
<dbReference type="EMBL" id="JRNQ01000036">
    <property type="protein sequence ID" value="KGF44453.1"/>
    <property type="molecule type" value="Genomic_DNA"/>
</dbReference>
<sequence length="69" mass="7732">MNRRIAANLIKTPTGVVQQAVIELVDGYVSQIYPLVAEQSHTEWIRGMVEIKQCADGKLIAFYGTRKLV</sequence>
<comment type="caution">
    <text evidence="1">The sequence shown here is derived from an EMBL/GenBank/DDBJ whole genome shotgun (WGS) entry which is preliminary data.</text>
</comment>
<dbReference type="AlphaFoldDB" id="A0A096ABH2"/>
<dbReference type="OrthoDB" id="1073196at2"/>
<protein>
    <submittedName>
        <fullName evidence="1">Uncharacterized protein</fullName>
    </submittedName>
</protein>
<proteinExistence type="predicted"/>
<name>A0A096ABH2_9BACT</name>
<reference evidence="1 2" key="1">
    <citation type="submission" date="2014-07" db="EMBL/GenBank/DDBJ databases">
        <authorList>
            <person name="McCorrison J."/>
            <person name="Sanka R."/>
            <person name="Torralba M."/>
            <person name="Gillis M."/>
            <person name="Haft D.H."/>
            <person name="Methe B."/>
            <person name="Sutton G."/>
            <person name="Nelson K.E."/>
        </authorList>
    </citation>
    <scope>NUCLEOTIDE SEQUENCE [LARGE SCALE GENOMIC DNA]</scope>
    <source>
        <strain evidence="1 2">DNF00320</strain>
    </source>
</reference>
<dbReference type="GeneID" id="78531526"/>
<evidence type="ECO:0000313" key="2">
    <source>
        <dbReference type="Proteomes" id="UP000029525"/>
    </source>
</evidence>
<organism evidence="1 2">
    <name type="scientific">Prevotella bivia DNF00320</name>
    <dbReference type="NCBI Taxonomy" id="1401068"/>
    <lineage>
        <taxon>Bacteria</taxon>
        <taxon>Pseudomonadati</taxon>
        <taxon>Bacteroidota</taxon>
        <taxon>Bacteroidia</taxon>
        <taxon>Bacteroidales</taxon>
        <taxon>Prevotellaceae</taxon>
        <taxon>Prevotella</taxon>
    </lineage>
</organism>
<dbReference type="Proteomes" id="UP000029525">
    <property type="component" value="Unassembled WGS sequence"/>
</dbReference>
<accession>A0A096ABH2</accession>
<evidence type="ECO:0000313" key="1">
    <source>
        <dbReference type="EMBL" id="KGF44453.1"/>
    </source>
</evidence>